<dbReference type="EMBL" id="CH408031">
    <property type="protein sequence ID" value="EAQ89593.1"/>
    <property type="molecule type" value="Genomic_DNA"/>
</dbReference>
<dbReference type="GeneID" id="4390395"/>
<dbReference type="RefSeq" id="XP_001222307.1">
    <property type="nucleotide sequence ID" value="XM_001222306.1"/>
</dbReference>
<reference evidence="2" key="1">
    <citation type="journal article" date="2015" name="Genome Announc.">
        <title>Draft genome sequence of the cellulolytic fungus Chaetomium globosum.</title>
        <authorList>
            <person name="Cuomo C.A."/>
            <person name="Untereiner W.A."/>
            <person name="Ma L.-J."/>
            <person name="Grabherr M."/>
            <person name="Birren B.W."/>
        </authorList>
    </citation>
    <scope>NUCLEOTIDE SEQUENCE [LARGE SCALE GENOMIC DNA]</scope>
    <source>
        <strain evidence="2">ATCC 6205 / CBS 148.51 / DSM 1962 / NBRC 6347 / NRRL 1970</strain>
    </source>
</reference>
<dbReference type="Proteomes" id="UP000001056">
    <property type="component" value="Unassembled WGS sequence"/>
</dbReference>
<dbReference type="AlphaFoldDB" id="Q2H553"/>
<sequence length="112" mass="12483">MAKANLARLATLVAIKRGEPGGRSGSRIPLSRGLPLTILKTIGFWLGMRTMLTEKETPRSRPPSRCHRLDRHHSWAQGLPSCSTTLFPTKSPMDLWIRWSMIVERASMDGSG</sequence>
<dbReference type="OrthoDB" id="4781at2759"/>
<gene>
    <name evidence="1" type="ORF">CHGG_06212</name>
</gene>
<accession>Q2H553</accession>
<evidence type="ECO:0000313" key="1">
    <source>
        <dbReference type="EMBL" id="EAQ89593.1"/>
    </source>
</evidence>
<proteinExistence type="predicted"/>
<dbReference type="VEuPathDB" id="FungiDB:CHGG_06212"/>
<organism evidence="1 2">
    <name type="scientific">Chaetomium globosum (strain ATCC 6205 / CBS 148.51 / DSM 1962 / NBRC 6347 / NRRL 1970)</name>
    <name type="common">Soil fungus</name>
    <dbReference type="NCBI Taxonomy" id="306901"/>
    <lineage>
        <taxon>Eukaryota</taxon>
        <taxon>Fungi</taxon>
        <taxon>Dikarya</taxon>
        <taxon>Ascomycota</taxon>
        <taxon>Pezizomycotina</taxon>
        <taxon>Sordariomycetes</taxon>
        <taxon>Sordariomycetidae</taxon>
        <taxon>Sordariales</taxon>
        <taxon>Chaetomiaceae</taxon>
        <taxon>Chaetomium</taxon>
    </lineage>
</organism>
<evidence type="ECO:0000313" key="2">
    <source>
        <dbReference type="Proteomes" id="UP000001056"/>
    </source>
</evidence>
<name>Q2H553_CHAGB</name>
<dbReference type="InParanoid" id="Q2H553"/>
<protein>
    <submittedName>
        <fullName evidence="1">Uncharacterized protein</fullName>
    </submittedName>
</protein>
<keyword evidence="2" id="KW-1185">Reference proteome</keyword>
<dbReference type="HOGENOM" id="CLU_2145579_0_0_1"/>